<evidence type="ECO:0000313" key="2">
    <source>
        <dbReference type="EMBL" id="OTP77303.1"/>
    </source>
</evidence>
<proteinExistence type="predicted"/>
<protein>
    <submittedName>
        <fullName evidence="2">Uncharacterized protein</fullName>
    </submittedName>
</protein>
<gene>
    <name evidence="2" type="ORF">PAMC26510_08920</name>
</gene>
<feature type="region of interest" description="Disordered" evidence="1">
    <location>
        <begin position="18"/>
        <end position="48"/>
    </location>
</feature>
<evidence type="ECO:0000256" key="1">
    <source>
        <dbReference type="SAM" id="MobiDB-lite"/>
    </source>
</evidence>
<dbReference type="Proteomes" id="UP000194546">
    <property type="component" value="Unassembled WGS sequence"/>
</dbReference>
<reference evidence="2 3" key="1">
    <citation type="submission" date="2017-03" db="EMBL/GenBank/DDBJ databases">
        <title>Genome analysis of strain PAMC 26510.</title>
        <authorList>
            <person name="Oh H.-M."/>
            <person name="Yang J.-A."/>
        </authorList>
    </citation>
    <scope>NUCLEOTIDE SEQUENCE [LARGE SCALE GENOMIC DNA]</scope>
    <source>
        <strain evidence="2 3">PAMC 26510</strain>
    </source>
</reference>
<organism evidence="2 3">
    <name type="scientific">Caballeronia sordidicola</name>
    <name type="common">Burkholderia sordidicola</name>
    <dbReference type="NCBI Taxonomy" id="196367"/>
    <lineage>
        <taxon>Bacteria</taxon>
        <taxon>Pseudomonadati</taxon>
        <taxon>Pseudomonadota</taxon>
        <taxon>Betaproteobacteria</taxon>
        <taxon>Burkholderiales</taxon>
        <taxon>Burkholderiaceae</taxon>
        <taxon>Caballeronia</taxon>
    </lineage>
</organism>
<dbReference type="AlphaFoldDB" id="A0A242N151"/>
<comment type="caution">
    <text evidence="2">The sequence shown here is derived from an EMBL/GenBank/DDBJ whole genome shotgun (WGS) entry which is preliminary data.</text>
</comment>
<sequence>MAFPDSMRSEFQRLARDASLWGRPEPAMSWPQANPGPGRQASAGYHSA</sequence>
<accession>A0A242N151</accession>
<name>A0A242N151_CABSO</name>
<evidence type="ECO:0000313" key="3">
    <source>
        <dbReference type="Proteomes" id="UP000194546"/>
    </source>
</evidence>
<dbReference type="EMBL" id="NBTY01000053">
    <property type="protein sequence ID" value="OTP77303.1"/>
    <property type="molecule type" value="Genomic_DNA"/>
</dbReference>